<organism evidence="1 2">
    <name type="scientific">Punica granatum</name>
    <name type="common">Pomegranate</name>
    <dbReference type="NCBI Taxonomy" id="22663"/>
    <lineage>
        <taxon>Eukaryota</taxon>
        <taxon>Viridiplantae</taxon>
        <taxon>Streptophyta</taxon>
        <taxon>Embryophyta</taxon>
        <taxon>Tracheophyta</taxon>
        <taxon>Spermatophyta</taxon>
        <taxon>Magnoliopsida</taxon>
        <taxon>eudicotyledons</taxon>
        <taxon>Gunneridae</taxon>
        <taxon>Pentapetalae</taxon>
        <taxon>rosids</taxon>
        <taxon>malvids</taxon>
        <taxon>Myrtales</taxon>
        <taxon>Lythraceae</taxon>
        <taxon>Punica</taxon>
    </lineage>
</organism>
<evidence type="ECO:0000313" key="2">
    <source>
        <dbReference type="Proteomes" id="UP000197138"/>
    </source>
</evidence>
<evidence type="ECO:0000313" key="1">
    <source>
        <dbReference type="EMBL" id="OWM86918.1"/>
    </source>
</evidence>
<gene>
    <name evidence="1" type="ORF">CDL15_Pgr015954</name>
</gene>
<proteinExistence type="predicted"/>
<accession>A0A218XQ57</accession>
<comment type="caution">
    <text evidence="1">The sequence shown here is derived from an EMBL/GenBank/DDBJ whole genome shotgun (WGS) entry which is preliminary data.</text>
</comment>
<dbReference type="AlphaFoldDB" id="A0A218XQ57"/>
<name>A0A218XQ57_PUNGR</name>
<dbReference type="Proteomes" id="UP000197138">
    <property type="component" value="Unassembled WGS sequence"/>
</dbReference>
<dbReference type="EMBL" id="MTKT01001080">
    <property type="protein sequence ID" value="OWM86918.1"/>
    <property type="molecule type" value="Genomic_DNA"/>
</dbReference>
<reference evidence="2" key="1">
    <citation type="journal article" date="2017" name="Plant J.">
        <title>The pomegranate (Punica granatum L.) genome and the genomics of punicalagin biosynthesis.</title>
        <authorList>
            <person name="Qin G."/>
            <person name="Xu C."/>
            <person name="Ming R."/>
            <person name="Tang H."/>
            <person name="Guyot R."/>
            <person name="Kramer E.M."/>
            <person name="Hu Y."/>
            <person name="Yi X."/>
            <person name="Qi Y."/>
            <person name="Xu X."/>
            <person name="Gao Z."/>
            <person name="Pan H."/>
            <person name="Jian J."/>
            <person name="Tian Y."/>
            <person name="Yue Z."/>
            <person name="Xu Y."/>
        </authorList>
    </citation>
    <scope>NUCLEOTIDE SEQUENCE [LARGE SCALE GENOMIC DNA]</scope>
    <source>
        <strain evidence="2">cv. Dabenzi</strain>
    </source>
</reference>
<sequence>MPSARGPFPGSARDCDLGVSVDLPESRLGNSAPRGTRKLKIQISRLWTHPSFNIGKFSTTWPRDVQNPKFTVVDSPRRMNSALGHSRMNPGFEGRVLTRVNPKEFSTMCSCHGRFGCGRNHVIDVILSSHEVGCLVQVI</sequence>
<protein>
    <submittedName>
        <fullName evidence="1">Uncharacterized protein</fullName>
    </submittedName>
</protein>